<keyword evidence="5" id="KW-1185">Reference proteome</keyword>
<dbReference type="AlphaFoldDB" id="A0A9W7XJT5"/>
<dbReference type="PROSITE" id="PS50858">
    <property type="entry name" value="BSD"/>
    <property type="match status" value="1"/>
</dbReference>
<name>A0A9W7XJT5_9FUNG</name>
<dbReference type="PANTHER" id="PTHR16019:SF5">
    <property type="entry name" value="BSD DOMAIN-CONTAINING PROTEIN 1"/>
    <property type="match status" value="1"/>
</dbReference>
<dbReference type="SUPFAM" id="SSF140383">
    <property type="entry name" value="BSD domain-like"/>
    <property type="match status" value="1"/>
</dbReference>
<keyword evidence="1" id="KW-0175">Coiled coil</keyword>
<dbReference type="Gene3D" id="1.10.3970.10">
    <property type="entry name" value="BSD domain"/>
    <property type="match status" value="1"/>
</dbReference>
<evidence type="ECO:0000313" key="4">
    <source>
        <dbReference type="EMBL" id="KAJ1644970.1"/>
    </source>
</evidence>
<evidence type="ECO:0000259" key="3">
    <source>
        <dbReference type="PROSITE" id="PS50858"/>
    </source>
</evidence>
<sequence length="402" mass="44082">MDGYAAQLQVEAAESEGILPQPSEPSTPRIEEEGTSSNNGSSQMQTNTMDSLPSLSTVFGFAASWGKKLQADLQIEQFVDQVKKQSEEVTKAYTQDIAEFAQAVKTGASRSIGEISTRFSQIKTDIEAEFNDNKRVPGSEQSGQSIIDTNASSNTEALQQEQGLFGNIGRRFQVDALRQQQEKAKRLMSKLGADLEDLLRDAIVIEAPGSASTEEQKTAARKIIYDRRMAQLAIIQESEGTYLVDPSAQTEYAEFIKQFELDQKKDQIDNILKDNEGMSEMMNRLILEQKISRDEFWTRYFFHEWMVDQEEARRRKLVEAAVAATAEDEFSWDAEDEEKEDSAKAGVVSDTNPVSTAASPSVSSTSSDNAEKSSAVPPDAASSNAVAAGISVPGVVMPSPST</sequence>
<dbReference type="Proteomes" id="UP001145021">
    <property type="component" value="Unassembled WGS sequence"/>
</dbReference>
<organism evidence="4 5">
    <name type="scientific">Coemansia asiatica</name>
    <dbReference type="NCBI Taxonomy" id="1052880"/>
    <lineage>
        <taxon>Eukaryota</taxon>
        <taxon>Fungi</taxon>
        <taxon>Fungi incertae sedis</taxon>
        <taxon>Zoopagomycota</taxon>
        <taxon>Kickxellomycotina</taxon>
        <taxon>Kickxellomycetes</taxon>
        <taxon>Kickxellales</taxon>
        <taxon>Kickxellaceae</taxon>
        <taxon>Coemansia</taxon>
    </lineage>
</organism>
<accession>A0A9W7XJT5</accession>
<feature type="compositionally biased region" description="Low complexity" evidence="2">
    <location>
        <begin position="353"/>
        <end position="367"/>
    </location>
</feature>
<feature type="domain" description="BSD" evidence="3">
    <location>
        <begin position="255"/>
        <end position="308"/>
    </location>
</feature>
<dbReference type="PANTHER" id="PTHR16019">
    <property type="entry name" value="SYNAPSE-ASSOCIATED PROTEIN"/>
    <property type="match status" value="1"/>
</dbReference>
<feature type="compositionally biased region" description="Acidic residues" evidence="2">
    <location>
        <begin position="329"/>
        <end position="340"/>
    </location>
</feature>
<feature type="coiled-coil region" evidence="1">
    <location>
        <begin position="174"/>
        <end position="201"/>
    </location>
</feature>
<evidence type="ECO:0000313" key="5">
    <source>
        <dbReference type="Proteomes" id="UP001145021"/>
    </source>
</evidence>
<dbReference type="GO" id="GO:0005737">
    <property type="term" value="C:cytoplasm"/>
    <property type="evidence" value="ECO:0007669"/>
    <property type="project" value="TreeGrafter"/>
</dbReference>
<proteinExistence type="predicted"/>
<evidence type="ECO:0000256" key="1">
    <source>
        <dbReference type="SAM" id="Coils"/>
    </source>
</evidence>
<protein>
    <recommendedName>
        <fullName evidence="3">BSD domain-containing protein</fullName>
    </recommendedName>
</protein>
<reference evidence="4" key="1">
    <citation type="submission" date="2022-07" db="EMBL/GenBank/DDBJ databases">
        <title>Phylogenomic reconstructions and comparative analyses of Kickxellomycotina fungi.</title>
        <authorList>
            <person name="Reynolds N.K."/>
            <person name="Stajich J.E."/>
            <person name="Barry K."/>
            <person name="Grigoriev I.V."/>
            <person name="Crous P."/>
            <person name="Smith M.E."/>
        </authorList>
    </citation>
    <scope>NUCLEOTIDE SEQUENCE</scope>
    <source>
        <strain evidence="4">NBRC 105413</strain>
    </source>
</reference>
<dbReference type="InterPro" id="IPR035925">
    <property type="entry name" value="BSD_dom_sf"/>
</dbReference>
<dbReference type="InterPro" id="IPR005607">
    <property type="entry name" value="BSD_dom"/>
</dbReference>
<dbReference type="InterPro" id="IPR051494">
    <property type="entry name" value="BSD_domain-containing"/>
</dbReference>
<dbReference type="SMART" id="SM00751">
    <property type="entry name" value="BSD"/>
    <property type="match status" value="1"/>
</dbReference>
<feature type="region of interest" description="Disordered" evidence="2">
    <location>
        <begin position="329"/>
        <end position="402"/>
    </location>
</feature>
<feature type="region of interest" description="Disordered" evidence="2">
    <location>
        <begin position="1"/>
        <end position="51"/>
    </location>
</feature>
<dbReference type="EMBL" id="JANBOH010000132">
    <property type="protein sequence ID" value="KAJ1644970.1"/>
    <property type="molecule type" value="Genomic_DNA"/>
</dbReference>
<evidence type="ECO:0000256" key="2">
    <source>
        <dbReference type="SAM" id="MobiDB-lite"/>
    </source>
</evidence>
<comment type="caution">
    <text evidence="4">The sequence shown here is derived from an EMBL/GenBank/DDBJ whole genome shotgun (WGS) entry which is preliminary data.</text>
</comment>
<gene>
    <name evidence="4" type="ORF">LPJ64_003414</name>
</gene>
<dbReference type="Pfam" id="PF03909">
    <property type="entry name" value="BSD"/>
    <property type="match status" value="1"/>
</dbReference>